<dbReference type="InterPro" id="IPR001296">
    <property type="entry name" value="Glyco_trans_1"/>
</dbReference>
<gene>
    <name evidence="5" type="ORF">K8U80_10205</name>
</gene>
<evidence type="ECO:0000256" key="2">
    <source>
        <dbReference type="ARBA" id="ARBA00022679"/>
    </source>
</evidence>
<reference evidence="5" key="2">
    <citation type="submission" date="2021-09" db="EMBL/GenBank/DDBJ databases">
        <authorList>
            <person name="Gilroy R."/>
        </authorList>
    </citation>
    <scope>NUCLEOTIDE SEQUENCE</scope>
    <source>
        <strain evidence="5">ChiGjej2B2-7701</strain>
    </source>
</reference>
<dbReference type="EMBL" id="DYVF01000060">
    <property type="protein sequence ID" value="HJG31748.1"/>
    <property type="molecule type" value="Genomic_DNA"/>
</dbReference>
<dbReference type="Pfam" id="PF13439">
    <property type="entry name" value="Glyco_transf_4"/>
    <property type="match status" value="1"/>
</dbReference>
<name>A0A921ITF5_9ACTN</name>
<feature type="domain" description="Glycosyltransferase subfamily 4-like N-terminal" evidence="4">
    <location>
        <begin position="31"/>
        <end position="176"/>
    </location>
</feature>
<evidence type="ECO:0000256" key="1">
    <source>
        <dbReference type="ARBA" id="ARBA00022676"/>
    </source>
</evidence>
<dbReference type="PANTHER" id="PTHR46401:SF2">
    <property type="entry name" value="GLYCOSYLTRANSFERASE WBBK-RELATED"/>
    <property type="match status" value="1"/>
</dbReference>
<feature type="domain" description="Glycosyl transferase family 1" evidence="3">
    <location>
        <begin position="184"/>
        <end position="310"/>
    </location>
</feature>
<evidence type="ECO:0000313" key="5">
    <source>
        <dbReference type="EMBL" id="HJG31748.1"/>
    </source>
</evidence>
<accession>A0A921ITF5</accession>
<dbReference type="Proteomes" id="UP000746751">
    <property type="component" value="Unassembled WGS sequence"/>
</dbReference>
<evidence type="ECO:0000259" key="3">
    <source>
        <dbReference type="Pfam" id="PF00534"/>
    </source>
</evidence>
<dbReference type="SUPFAM" id="SSF53756">
    <property type="entry name" value="UDP-Glycosyltransferase/glycogen phosphorylase"/>
    <property type="match status" value="1"/>
</dbReference>
<dbReference type="Pfam" id="PF00534">
    <property type="entry name" value="Glycos_transf_1"/>
    <property type="match status" value="1"/>
</dbReference>
<sequence>MDIVYLLADLRRVGPTSQTLNIINNNRRFSPRVVTLFDEDPNDSMIAEYRERGIEVYSAGLSRKLFLFQKLAKIKNLLGDPETTLIHGNGVKPDIFSAYRLKPLGYRVCSTIRNVPTEDLPGRMNSVLGAVVARIHVRAFSNMDYRVACSNTIASRLNDDFSLTMTVIQNGVNTGRFGYNPSVRDVIRRSLGIDQTAFLFVTTNSFIPRKRQGDLIEAYISAFSDDSNVYLILLGEGDEVEKCRCAARGRKDILFLGKKDRVDRYLSASDCFVSGSSSEGLPNAVIEALDNGCNLILSDIPQHLEVAEEYPEWISVFKLGDTGLLASFMKNRAKRGNRERGFGPIRPGGVFSMERMASEYTNLYRDIEVKAF</sequence>
<proteinExistence type="predicted"/>
<evidence type="ECO:0000259" key="4">
    <source>
        <dbReference type="Pfam" id="PF13439"/>
    </source>
</evidence>
<organism evidence="5 6">
    <name type="scientific">Collinsella ihumii</name>
    <dbReference type="NCBI Taxonomy" id="1720204"/>
    <lineage>
        <taxon>Bacteria</taxon>
        <taxon>Bacillati</taxon>
        <taxon>Actinomycetota</taxon>
        <taxon>Coriobacteriia</taxon>
        <taxon>Coriobacteriales</taxon>
        <taxon>Coriobacteriaceae</taxon>
        <taxon>Collinsella</taxon>
    </lineage>
</organism>
<dbReference type="AlphaFoldDB" id="A0A921ITF5"/>
<dbReference type="GO" id="GO:0016757">
    <property type="term" value="F:glycosyltransferase activity"/>
    <property type="evidence" value="ECO:0007669"/>
    <property type="project" value="UniProtKB-KW"/>
</dbReference>
<evidence type="ECO:0000313" key="6">
    <source>
        <dbReference type="Proteomes" id="UP000746751"/>
    </source>
</evidence>
<dbReference type="GO" id="GO:0009103">
    <property type="term" value="P:lipopolysaccharide biosynthetic process"/>
    <property type="evidence" value="ECO:0007669"/>
    <property type="project" value="TreeGrafter"/>
</dbReference>
<dbReference type="EC" id="2.4.-.-" evidence="5"/>
<reference evidence="5" key="1">
    <citation type="journal article" date="2021" name="PeerJ">
        <title>Extensive microbial diversity within the chicken gut microbiome revealed by metagenomics and culture.</title>
        <authorList>
            <person name="Gilroy R."/>
            <person name="Ravi A."/>
            <person name="Getino M."/>
            <person name="Pursley I."/>
            <person name="Horton D.L."/>
            <person name="Alikhan N.F."/>
            <person name="Baker D."/>
            <person name="Gharbi K."/>
            <person name="Hall N."/>
            <person name="Watson M."/>
            <person name="Adriaenssens E.M."/>
            <person name="Foster-Nyarko E."/>
            <person name="Jarju S."/>
            <person name="Secka A."/>
            <person name="Antonio M."/>
            <person name="Oren A."/>
            <person name="Chaudhuri R.R."/>
            <person name="La Ragione R."/>
            <person name="Hildebrand F."/>
            <person name="Pallen M.J."/>
        </authorList>
    </citation>
    <scope>NUCLEOTIDE SEQUENCE</scope>
    <source>
        <strain evidence="5">ChiGjej2B2-7701</strain>
    </source>
</reference>
<protein>
    <submittedName>
        <fullName evidence="5">Glycosyltransferase</fullName>
        <ecNumber evidence="5">2.4.-.-</ecNumber>
    </submittedName>
</protein>
<dbReference type="Gene3D" id="3.40.50.2000">
    <property type="entry name" value="Glycogen Phosphorylase B"/>
    <property type="match status" value="2"/>
</dbReference>
<comment type="caution">
    <text evidence="5">The sequence shown here is derived from an EMBL/GenBank/DDBJ whole genome shotgun (WGS) entry which is preliminary data.</text>
</comment>
<keyword evidence="1 5" id="KW-0328">Glycosyltransferase</keyword>
<dbReference type="InterPro" id="IPR028098">
    <property type="entry name" value="Glyco_trans_4-like_N"/>
</dbReference>
<keyword evidence="2 5" id="KW-0808">Transferase</keyword>
<dbReference type="PANTHER" id="PTHR46401">
    <property type="entry name" value="GLYCOSYLTRANSFERASE WBBK-RELATED"/>
    <property type="match status" value="1"/>
</dbReference>